<dbReference type="SUPFAM" id="SSF56112">
    <property type="entry name" value="Protein kinase-like (PK-like)"/>
    <property type="match status" value="1"/>
</dbReference>
<accession>A0A2Z6RNT5</accession>
<keyword evidence="3" id="KW-1185">Reference proteome</keyword>
<dbReference type="InterPro" id="IPR011009">
    <property type="entry name" value="Kinase-like_dom_sf"/>
</dbReference>
<organism evidence="1 3">
    <name type="scientific">Rhizophagus clarus</name>
    <dbReference type="NCBI Taxonomy" id="94130"/>
    <lineage>
        <taxon>Eukaryota</taxon>
        <taxon>Fungi</taxon>
        <taxon>Fungi incertae sedis</taxon>
        <taxon>Mucoromycota</taxon>
        <taxon>Glomeromycotina</taxon>
        <taxon>Glomeromycetes</taxon>
        <taxon>Glomerales</taxon>
        <taxon>Glomeraceae</taxon>
        <taxon>Rhizophagus</taxon>
    </lineage>
</organism>
<dbReference type="GO" id="GO:0016301">
    <property type="term" value="F:kinase activity"/>
    <property type="evidence" value="ECO:0007669"/>
    <property type="project" value="UniProtKB-KW"/>
</dbReference>
<reference evidence="1 3" key="1">
    <citation type="submission" date="2017-11" db="EMBL/GenBank/DDBJ databases">
        <title>The genome of Rhizophagus clarus HR1 reveals common genetic basis of auxotrophy among arbuscular mycorrhizal fungi.</title>
        <authorList>
            <person name="Kobayashi Y."/>
        </authorList>
    </citation>
    <scope>NUCLEOTIDE SEQUENCE [LARGE SCALE GENOMIC DNA]</scope>
    <source>
        <strain evidence="1 3">HR1</strain>
    </source>
</reference>
<dbReference type="OrthoDB" id="3205772at2759"/>
<protein>
    <submittedName>
        <fullName evidence="2">Kinase-like domain-containing protein</fullName>
    </submittedName>
</protein>
<sequence>MWEFTSDILPFNDRAHDEQLIYNICKNERPEIIRNTPKFYADLMERCWNSNSSNKPTITEEHKISEWIRCISEYYMLNSISMSIMN</sequence>
<dbReference type="AlphaFoldDB" id="A0A2Z6RNT5"/>
<keyword evidence="2" id="KW-0418">Kinase</keyword>
<keyword evidence="2" id="KW-0808">Transferase</keyword>
<dbReference type="Proteomes" id="UP000247702">
    <property type="component" value="Unassembled WGS sequence"/>
</dbReference>
<evidence type="ECO:0000313" key="1">
    <source>
        <dbReference type="EMBL" id="GBC02593.1"/>
    </source>
</evidence>
<comment type="caution">
    <text evidence="1">The sequence shown here is derived from an EMBL/GenBank/DDBJ whole genome shotgun (WGS) entry which is preliminary data.</text>
</comment>
<evidence type="ECO:0000313" key="2">
    <source>
        <dbReference type="EMBL" id="GES91955.1"/>
    </source>
</evidence>
<reference evidence="2" key="2">
    <citation type="submission" date="2019-10" db="EMBL/GenBank/DDBJ databases">
        <title>Conservation and host-specific expression of non-tandemly repeated heterogenous ribosome RNA gene in arbuscular mycorrhizal fungi.</title>
        <authorList>
            <person name="Maeda T."/>
            <person name="Kobayashi Y."/>
            <person name="Nakagawa T."/>
            <person name="Ezawa T."/>
            <person name="Yamaguchi K."/>
            <person name="Bino T."/>
            <person name="Nishimoto Y."/>
            <person name="Shigenobu S."/>
            <person name="Kawaguchi M."/>
        </authorList>
    </citation>
    <scope>NUCLEOTIDE SEQUENCE</scope>
    <source>
        <strain evidence="2">HR1</strain>
    </source>
</reference>
<dbReference type="Proteomes" id="UP000615446">
    <property type="component" value="Unassembled WGS sequence"/>
</dbReference>
<gene>
    <name evidence="2" type="ORF">RCL2_001875400</name>
    <name evidence="1" type="ORF">RclHR1_00470023</name>
</gene>
<dbReference type="EMBL" id="BLAL01000208">
    <property type="protein sequence ID" value="GES91955.1"/>
    <property type="molecule type" value="Genomic_DNA"/>
</dbReference>
<proteinExistence type="predicted"/>
<dbReference type="Gene3D" id="1.10.510.10">
    <property type="entry name" value="Transferase(Phosphotransferase) domain 1"/>
    <property type="match status" value="1"/>
</dbReference>
<dbReference type="EMBL" id="BEXD01003837">
    <property type="protein sequence ID" value="GBC02593.1"/>
    <property type="molecule type" value="Genomic_DNA"/>
</dbReference>
<evidence type="ECO:0000313" key="3">
    <source>
        <dbReference type="Proteomes" id="UP000247702"/>
    </source>
</evidence>
<name>A0A2Z6RNT5_9GLOM</name>